<evidence type="ECO:0008006" key="7">
    <source>
        <dbReference type="Google" id="ProtNLM"/>
    </source>
</evidence>
<dbReference type="EMBL" id="JAARPL010000010">
    <property type="protein sequence ID" value="MBC1373414.1"/>
    <property type="molecule type" value="Genomic_DNA"/>
</dbReference>
<dbReference type="InterPro" id="IPR013783">
    <property type="entry name" value="Ig-like_fold"/>
</dbReference>
<feature type="coiled-coil region" evidence="1">
    <location>
        <begin position="606"/>
        <end position="642"/>
    </location>
</feature>
<feature type="domain" description="Pesticidal crystal protein Cry1Aa" evidence="4">
    <location>
        <begin position="512"/>
        <end position="573"/>
    </location>
</feature>
<dbReference type="Pfam" id="PF17936">
    <property type="entry name" value="Big_6"/>
    <property type="match status" value="3"/>
</dbReference>
<feature type="domain" description="Bacterial Ig" evidence="3">
    <location>
        <begin position="433"/>
        <end position="503"/>
    </location>
</feature>
<organism evidence="5 6">
    <name type="scientific">Listeria booriae</name>
    <dbReference type="NCBI Taxonomy" id="1552123"/>
    <lineage>
        <taxon>Bacteria</taxon>
        <taxon>Bacillati</taxon>
        <taxon>Bacillota</taxon>
        <taxon>Bacilli</taxon>
        <taxon>Bacillales</taxon>
        <taxon>Listeriaceae</taxon>
        <taxon>Listeria</taxon>
    </lineage>
</organism>
<evidence type="ECO:0000313" key="6">
    <source>
        <dbReference type="Proteomes" id="UP000591929"/>
    </source>
</evidence>
<comment type="caution">
    <text evidence="5">The sequence shown here is derived from an EMBL/GenBank/DDBJ whole genome shotgun (WGS) entry which is preliminary data.</text>
</comment>
<evidence type="ECO:0000259" key="3">
    <source>
        <dbReference type="Pfam" id="PF17936"/>
    </source>
</evidence>
<protein>
    <recommendedName>
        <fullName evidence="7">Bacterial Ig domain-containing protein</fullName>
    </recommendedName>
</protein>
<accession>A0A841Y928</accession>
<feature type="coiled-coil region" evidence="1">
    <location>
        <begin position="541"/>
        <end position="579"/>
    </location>
</feature>
<evidence type="ECO:0000259" key="4">
    <source>
        <dbReference type="Pfam" id="PF18449"/>
    </source>
</evidence>
<feature type="domain" description="Pesticidal crystal protein Cry1Aa" evidence="4">
    <location>
        <begin position="643"/>
        <end position="706"/>
    </location>
</feature>
<dbReference type="Proteomes" id="UP000591929">
    <property type="component" value="Unassembled WGS sequence"/>
</dbReference>
<feature type="domain" description="Pesticidal crystal protein Cry1Aa" evidence="4">
    <location>
        <begin position="576"/>
        <end position="637"/>
    </location>
</feature>
<keyword evidence="1" id="KW-0175">Coiled coil</keyword>
<keyword evidence="2" id="KW-0732">Signal</keyword>
<feature type="coiled-coil region" evidence="1">
    <location>
        <begin position="674"/>
        <end position="710"/>
    </location>
</feature>
<feature type="domain" description="Bacterial Ig" evidence="3">
    <location>
        <begin position="348"/>
        <end position="426"/>
    </location>
</feature>
<evidence type="ECO:0000256" key="1">
    <source>
        <dbReference type="SAM" id="Coils"/>
    </source>
</evidence>
<gene>
    <name evidence="5" type="ORF">HB847_13625</name>
</gene>
<evidence type="ECO:0000313" key="5">
    <source>
        <dbReference type="EMBL" id="MBC1373414.1"/>
    </source>
</evidence>
<dbReference type="Pfam" id="PF18449">
    <property type="entry name" value="Endotoxin_C2"/>
    <property type="match status" value="3"/>
</dbReference>
<dbReference type="NCBIfam" id="NF033510">
    <property type="entry name" value="Ca_tandemer"/>
    <property type="match status" value="1"/>
</dbReference>
<name>A0A841Y928_9LIST</name>
<reference evidence="5 6" key="1">
    <citation type="submission" date="2020-03" db="EMBL/GenBank/DDBJ databases">
        <title>Soil Listeria distribution.</title>
        <authorList>
            <person name="Liao J."/>
            <person name="Wiedmann M."/>
        </authorList>
    </citation>
    <scope>NUCLEOTIDE SEQUENCE [LARGE SCALE GENOMIC DNA]</scope>
    <source>
        <strain evidence="5 6">FSL L7-1681</strain>
    </source>
</reference>
<feature type="signal peptide" evidence="2">
    <location>
        <begin position="1"/>
        <end position="25"/>
    </location>
</feature>
<dbReference type="CDD" id="cd06503">
    <property type="entry name" value="ATP-synt_Fo_b"/>
    <property type="match status" value="1"/>
</dbReference>
<dbReference type="Gene3D" id="2.60.40.10">
    <property type="entry name" value="Immunoglobulins"/>
    <property type="match status" value="4"/>
</dbReference>
<dbReference type="InterPro" id="IPR054544">
    <property type="entry name" value="Pest_crys_Cry1Aa_dom-IV"/>
</dbReference>
<feature type="chain" id="PRO_5038950680" description="Bacterial Ig domain-containing protein" evidence="2">
    <location>
        <begin position="26"/>
        <end position="983"/>
    </location>
</feature>
<feature type="domain" description="Bacterial Ig" evidence="3">
    <location>
        <begin position="713"/>
        <end position="776"/>
    </location>
</feature>
<proteinExistence type="predicted"/>
<sequence>MSNHKLVQKTLKITAVGAIAFSVLAQPLSLIANAEETTPTKSERQLLQATGQNELLTNSKLDLVNGYPANGQFFNGWTTTSLASSTSDLTSPNSVGSQFSMHSMAASTGYWINDSRYPDVLGVFNNVYSDGSKMLYMSVFSKVSSIDRGAIVVYQDVATVVGKEYTLSQSGTYTANDYVTYSQAPSSPVQSINVFASNSNSKERLALVKATDANQSTTFVAQSTSTRIYAVIGTPADRNTALAVKWQSIDASGNNFFGVSLHVTGIQPDDITNKSEQITGRVGAGEIAPGSTIQATITNKDGDEATYAGTIDSTGHFAIDIDTPKAGEKVVISSGEYSVEKTVLDVIAPDAPTVNTIKNSATQVTGKGVANANVEVLLPDGTVVKGKTDETGAFDITIPKQAVDSEVKVRLINAAGNISAYTTSTVVQDMLANPVVASITPDTTRITGTGVAGATITAKIGNVTYSSTVTPEGTFSINIINKRVAGTEVTIQQSLADAKSNPVVVKVTGGEISDAKAATDALFVNNDSTKGIKPTTDQVAIDAAQEKINKVTDATAKEELQAELNKAQTELNARNAETEATASIKDLFIDNNPANHIKDTTTQAAIDAAQAKLDKVTDVEKKAEMQAQIDKAQAELDKRTSDQKIAEATTSVDNLFIDNNPANHIKDTTTQAAIDAAQAKVNQVTDANKKAELQAQVDKAQKEFNEAHAVIAKPTVNAVTNNDTTVKGTGTPGLTILVNNGTSTFTGVVAPNGTFSVTIPLQKADTILTVTQKNTVKSSDSVSVKVGNYIPAEKVTINPVGPFQQAVTGTAPVGTKMVRLLVNGVAQRTVAPEADGSFSIYSRFVTDGSVSNLRLKAGDTITVDYGNKTPANLATTIKVSAELVKPIVNDVAANADYITGMVPVGTQTLRLVVNGKAQRTITPQANIDAVTAGGIGADGKFKIYSRFITDETGVSRKLKAGDRVTIDSGVQIPGDTGTTVIVK</sequence>
<dbReference type="RefSeq" id="WP_185377708.1">
    <property type="nucleotide sequence ID" value="NZ_JAARPL010000010.1"/>
</dbReference>
<dbReference type="InterPro" id="IPR041498">
    <property type="entry name" value="Big_6"/>
</dbReference>
<evidence type="ECO:0000256" key="2">
    <source>
        <dbReference type="SAM" id="SignalP"/>
    </source>
</evidence>
<dbReference type="AlphaFoldDB" id="A0A841Y928"/>